<evidence type="ECO:0000313" key="3">
    <source>
        <dbReference type="Proteomes" id="UP000269396"/>
    </source>
</evidence>
<keyword evidence="3" id="KW-1185">Reference proteome</keyword>
<reference evidence="2 3" key="1">
    <citation type="submission" date="2018-11" db="EMBL/GenBank/DDBJ databases">
        <authorList>
            <consortium name="Pathogen Informatics"/>
        </authorList>
    </citation>
    <scope>NUCLEOTIDE SEQUENCE [LARGE SCALE GENOMIC DNA]</scope>
    <source>
        <strain>Denwood</strain>
        <strain evidence="3">Zambia</strain>
    </source>
</reference>
<feature type="compositionally biased region" description="Basic residues" evidence="1">
    <location>
        <begin position="226"/>
        <end position="257"/>
    </location>
</feature>
<accession>A0A183NQE4</accession>
<organism evidence="2 3">
    <name type="scientific">Schistosoma mattheei</name>
    <dbReference type="NCBI Taxonomy" id="31246"/>
    <lineage>
        <taxon>Eukaryota</taxon>
        <taxon>Metazoa</taxon>
        <taxon>Spiralia</taxon>
        <taxon>Lophotrochozoa</taxon>
        <taxon>Platyhelminthes</taxon>
        <taxon>Trematoda</taxon>
        <taxon>Digenea</taxon>
        <taxon>Strigeidida</taxon>
        <taxon>Schistosomatoidea</taxon>
        <taxon>Schistosomatidae</taxon>
        <taxon>Schistosoma</taxon>
    </lineage>
</organism>
<proteinExistence type="predicted"/>
<name>A0A183NQE4_9TREM</name>
<dbReference type="Proteomes" id="UP000269396">
    <property type="component" value="Unassembled WGS sequence"/>
</dbReference>
<feature type="non-terminal residue" evidence="2">
    <location>
        <position position="371"/>
    </location>
</feature>
<evidence type="ECO:0000313" key="2">
    <source>
        <dbReference type="EMBL" id="VDP05498.1"/>
    </source>
</evidence>
<sequence>MYINEFRFFFALFAYNNLGSEPHLSKSDELIKSESRSSIDQSKPSKYIPHSHTTTTIANQNEGMESEQLTYPKHSLSSNQINYSSNKHKNDDDINNNNTPTNSPLINTSQELFTYVSNNEYCNVNKSDQDNSGCINCDSNQELQPPQTRWNNSRNFLTHTPNRVHFTFSKSIDVDDDNHTSLRGLFNKAFRPNLRRAISEVKDVYNPDNTEGSLTEKHSQQQQQNHSHRIQNKLHRHLQQQFHHKKLISHPASRSHQHSAQPLNYHTATSQPYLQSYRINEFTNTFEQVYNTPQQFDSSILEIPVDIYGESMSDDAFPRKNWPSCDFSQIDSEHSIHSSRLHEMTSSETFKERDLLLNKNITNNNETNIVV</sequence>
<evidence type="ECO:0000256" key="1">
    <source>
        <dbReference type="SAM" id="MobiDB-lite"/>
    </source>
</evidence>
<protein>
    <submittedName>
        <fullName evidence="2">Uncharacterized protein</fullName>
    </submittedName>
</protein>
<feature type="compositionally biased region" description="Polar residues" evidence="1">
    <location>
        <begin position="51"/>
        <end position="85"/>
    </location>
</feature>
<gene>
    <name evidence="2" type="ORF">SMTD_LOCUS4331</name>
</gene>
<dbReference type="EMBL" id="UZAL01011640">
    <property type="protein sequence ID" value="VDP05498.1"/>
    <property type="molecule type" value="Genomic_DNA"/>
</dbReference>
<feature type="region of interest" description="Disordered" evidence="1">
    <location>
        <begin position="204"/>
        <end position="261"/>
    </location>
</feature>
<feature type="region of interest" description="Disordered" evidence="1">
    <location>
        <begin position="35"/>
        <end position="105"/>
    </location>
</feature>
<feature type="compositionally biased region" description="Low complexity" evidence="1">
    <location>
        <begin position="95"/>
        <end position="105"/>
    </location>
</feature>
<dbReference type="AlphaFoldDB" id="A0A183NQE4"/>